<dbReference type="Pfam" id="PF00994">
    <property type="entry name" value="MoCF_biosynth"/>
    <property type="match status" value="1"/>
</dbReference>
<dbReference type="InterPro" id="IPR005110">
    <property type="entry name" value="MoeA_linker/N"/>
</dbReference>
<name>A0ABS3ZC67_9GAMM</name>
<dbReference type="InterPro" id="IPR001453">
    <property type="entry name" value="MoaB/Mog_dom"/>
</dbReference>
<dbReference type="InterPro" id="IPR036425">
    <property type="entry name" value="MoaB/Mog-like_dom_sf"/>
</dbReference>
<dbReference type="NCBIfam" id="NF045515">
    <property type="entry name" value="Glp_gephyrin"/>
    <property type="match status" value="1"/>
</dbReference>
<dbReference type="EMBL" id="JACVEW010000016">
    <property type="protein sequence ID" value="MBP0049302.1"/>
    <property type="molecule type" value="Genomic_DNA"/>
</dbReference>
<evidence type="ECO:0000256" key="4">
    <source>
        <dbReference type="ARBA" id="ARBA00023150"/>
    </source>
</evidence>
<evidence type="ECO:0000313" key="9">
    <source>
        <dbReference type="Proteomes" id="UP000810171"/>
    </source>
</evidence>
<dbReference type="PANTHER" id="PTHR10192">
    <property type="entry name" value="MOLYBDOPTERIN BIOSYNTHESIS PROTEIN"/>
    <property type="match status" value="1"/>
</dbReference>
<dbReference type="InterPro" id="IPR038987">
    <property type="entry name" value="MoeA-like"/>
</dbReference>
<evidence type="ECO:0000256" key="3">
    <source>
        <dbReference type="ARBA" id="ARBA00010763"/>
    </source>
</evidence>
<comment type="function">
    <text evidence="1 6">Catalyzes the insertion of molybdate into adenylated molybdopterin with the concomitant release of AMP.</text>
</comment>
<feature type="domain" description="MoaB/Mog" evidence="7">
    <location>
        <begin position="177"/>
        <end position="313"/>
    </location>
</feature>
<dbReference type="Gene3D" id="2.170.190.11">
    <property type="entry name" value="Molybdopterin biosynthesis moea protein, domain 3"/>
    <property type="match status" value="1"/>
</dbReference>
<dbReference type="SUPFAM" id="SSF63882">
    <property type="entry name" value="MoeA N-terminal region -like"/>
    <property type="match status" value="1"/>
</dbReference>
<dbReference type="CDD" id="cd00887">
    <property type="entry name" value="MoeA"/>
    <property type="match status" value="1"/>
</dbReference>
<dbReference type="InterPro" id="IPR036688">
    <property type="entry name" value="MoeA_C_domain_IV_sf"/>
</dbReference>
<comment type="cofactor">
    <cofactor evidence="6">
        <name>Mg(2+)</name>
        <dbReference type="ChEBI" id="CHEBI:18420"/>
    </cofactor>
</comment>
<proteinExistence type="inferred from homology"/>
<comment type="pathway">
    <text evidence="2 6">Cofactor biosynthesis; molybdopterin biosynthesis.</text>
</comment>
<comment type="catalytic activity">
    <reaction evidence="5">
        <text>adenylyl-molybdopterin + molybdate = Mo-molybdopterin + AMP + H(+)</text>
        <dbReference type="Rhea" id="RHEA:35047"/>
        <dbReference type="ChEBI" id="CHEBI:15378"/>
        <dbReference type="ChEBI" id="CHEBI:36264"/>
        <dbReference type="ChEBI" id="CHEBI:62727"/>
        <dbReference type="ChEBI" id="CHEBI:71302"/>
        <dbReference type="ChEBI" id="CHEBI:456215"/>
        <dbReference type="EC" id="2.10.1.1"/>
    </reaction>
</comment>
<evidence type="ECO:0000259" key="7">
    <source>
        <dbReference type="SMART" id="SM00852"/>
    </source>
</evidence>
<dbReference type="NCBIfam" id="TIGR00177">
    <property type="entry name" value="molyb_syn"/>
    <property type="match status" value="1"/>
</dbReference>
<organism evidence="8 9">
    <name type="scientific">Marinobacterium alkalitolerans</name>
    <dbReference type="NCBI Taxonomy" id="1542925"/>
    <lineage>
        <taxon>Bacteria</taxon>
        <taxon>Pseudomonadati</taxon>
        <taxon>Pseudomonadota</taxon>
        <taxon>Gammaproteobacteria</taxon>
        <taxon>Oceanospirillales</taxon>
        <taxon>Oceanospirillaceae</taxon>
        <taxon>Marinobacterium</taxon>
    </lineage>
</organism>
<comment type="caution">
    <text evidence="8">The sequence shown here is derived from an EMBL/GenBank/DDBJ whole genome shotgun (WGS) entry which is preliminary data.</text>
</comment>
<protein>
    <recommendedName>
        <fullName evidence="6">Molybdopterin molybdenumtransferase</fullName>
        <ecNumber evidence="6">2.10.1.1</ecNumber>
    </recommendedName>
</protein>
<evidence type="ECO:0000256" key="1">
    <source>
        <dbReference type="ARBA" id="ARBA00002901"/>
    </source>
</evidence>
<dbReference type="Gene3D" id="3.90.105.10">
    <property type="entry name" value="Molybdopterin biosynthesis moea protein, domain 2"/>
    <property type="match status" value="1"/>
</dbReference>
<dbReference type="RefSeq" id="WP_209287917.1">
    <property type="nucleotide sequence ID" value="NZ_JACVEW010000016.1"/>
</dbReference>
<dbReference type="EC" id="2.10.1.1" evidence="6"/>
<dbReference type="InterPro" id="IPR005111">
    <property type="entry name" value="MoeA_C_domain_IV"/>
</dbReference>
<reference evidence="8 9" key="1">
    <citation type="submission" date="2020-09" db="EMBL/GenBank/DDBJ databases">
        <authorList>
            <person name="Tanuku N.R.S."/>
        </authorList>
    </citation>
    <scope>NUCLEOTIDE SEQUENCE [LARGE SCALE GENOMIC DNA]</scope>
    <source>
        <strain evidence="8 9">AK62</strain>
    </source>
</reference>
<keyword evidence="4 6" id="KW-0501">Molybdenum cofactor biosynthesis</keyword>
<evidence type="ECO:0000256" key="5">
    <source>
        <dbReference type="ARBA" id="ARBA00047317"/>
    </source>
</evidence>
<dbReference type="Gene3D" id="3.40.980.10">
    <property type="entry name" value="MoaB/Mog-like domain"/>
    <property type="match status" value="1"/>
</dbReference>
<dbReference type="InterPro" id="IPR036135">
    <property type="entry name" value="MoeA_linker/N_sf"/>
</dbReference>
<keyword evidence="6" id="KW-0479">Metal-binding</keyword>
<keyword evidence="6" id="KW-0500">Molybdenum</keyword>
<keyword evidence="9" id="KW-1185">Reference proteome</keyword>
<sequence length="397" mass="41954">MSDLMPLEEALDRLLSRIPLPSATEEVPLGEALGRVLAEPVSAATDVPPADNSSMDGYALAGRDFRPGEPMPISQRIAAGCAPEPLRAGTAARIFTGAEIPPGADAVVMQEQAEAEGGQVRILAEIKPGQNIRSRGQDMAAGTPLLEAGVMLRPQTLGVLASTGIERVRVYRRPSVALLSTGDELVQPGQALGPGQIYDANRFLLTGLLQQAGVVDIRPMHVPDAAEPTAQALREAARADLILSSGGVSVGEEDHVKAQVEALGELNIWRIRVKPGKPFAAGRVGDTPFIGLPGNPASSLVTFCLLALPALHRLQGRQVQPPWQLQLPAGFSREQPQTRDEFLRVRVENGRLLPQGNQSSGVLSNTLEASGLARVPAETSVAEGQLLTFMPFSSLCG</sequence>
<dbReference type="SMART" id="SM00852">
    <property type="entry name" value="MoCF_biosynth"/>
    <property type="match status" value="1"/>
</dbReference>
<dbReference type="SUPFAM" id="SSF53218">
    <property type="entry name" value="Molybdenum cofactor biosynthesis proteins"/>
    <property type="match status" value="1"/>
</dbReference>
<gene>
    <name evidence="8" type="ORF">H9C73_11190</name>
</gene>
<dbReference type="Proteomes" id="UP000810171">
    <property type="component" value="Unassembled WGS sequence"/>
</dbReference>
<evidence type="ECO:0000256" key="2">
    <source>
        <dbReference type="ARBA" id="ARBA00005046"/>
    </source>
</evidence>
<evidence type="ECO:0000256" key="6">
    <source>
        <dbReference type="RuleBase" id="RU365090"/>
    </source>
</evidence>
<accession>A0ABS3ZC67</accession>
<comment type="similarity">
    <text evidence="3 6">Belongs to the MoeA family.</text>
</comment>
<dbReference type="Gene3D" id="2.40.340.10">
    <property type="entry name" value="MoeA, C-terminal, domain IV"/>
    <property type="match status" value="1"/>
</dbReference>
<keyword evidence="6" id="KW-0460">Magnesium</keyword>
<keyword evidence="6" id="KW-0808">Transferase</keyword>
<dbReference type="Pfam" id="PF03453">
    <property type="entry name" value="MoeA_N"/>
    <property type="match status" value="1"/>
</dbReference>
<dbReference type="PANTHER" id="PTHR10192:SF5">
    <property type="entry name" value="GEPHYRIN"/>
    <property type="match status" value="1"/>
</dbReference>
<evidence type="ECO:0000313" key="8">
    <source>
        <dbReference type="EMBL" id="MBP0049302.1"/>
    </source>
</evidence>
<dbReference type="Pfam" id="PF03454">
    <property type="entry name" value="MoeA_C"/>
    <property type="match status" value="1"/>
</dbReference>
<dbReference type="SUPFAM" id="SSF63867">
    <property type="entry name" value="MoeA C-terminal domain-like"/>
    <property type="match status" value="1"/>
</dbReference>